<dbReference type="InterPro" id="IPR016181">
    <property type="entry name" value="Acyl_CoA_acyltransferase"/>
</dbReference>
<dbReference type="AlphaFoldDB" id="A0A0B9G974"/>
<evidence type="ECO:0000256" key="2">
    <source>
        <dbReference type="ARBA" id="ARBA00022555"/>
    </source>
</evidence>
<dbReference type="Gene3D" id="3.40.50.11040">
    <property type="match status" value="1"/>
</dbReference>
<dbReference type="EMBL" id="JWLZ01000023">
    <property type="protein sequence ID" value="KHT65139.1"/>
    <property type="molecule type" value="Genomic_DNA"/>
</dbReference>
<dbReference type="EC" id="2.3.1.193" evidence="9"/>
<dbReference type="SUPFAM" id="SSF55729">
    <property type="entry name" value="Acyl-CoA N-acyltransferases (Nat)"/>
    <property type="match status" value="1"/>
</dbReference>
<dbReference type="InterPro" id="IPR013562">
    <property type="entry name" value="TmcA/NAT10_N"/>
</dbReference>
<feature type="domain" description="Helicase ATP-binding" evidence="11">
    <location>
        <begin position="192"/>
        <end position="333"/>
    </location>
</feature>
<dbReference type="Proteomes" id="UP000031278">
    <property type="component" value="Unassembled WGS sequence"/>
</dbReference>
<comment type="caution">
    <text evidence="12">The sequence shown here is derived from an EMBL/GenBank/DDBJ whole genome shotgun (WGS) entry which is preliminary data.</text>
</comment>
<dbReference type="InterPro" id="IPR014001">
    <property type="entry name" value="Helicase_ATP-bd"/>
</dbReference>
<evidence type="ECO:0000256" key="3">
    <source>
        <dbReference type="ARBA" id="ARBA00022679"/>
    </source>
</evidence>
<feature type="binding site" evidence="9">
    <location>
        <position position="182"/>
    </location>
    <ligand>
        <name>ATP</name>
        <dbReference type="ChEBI" id="CHEBI:30616"/>
    </ligand>
</feature>
<dbReference type="RefSeq" id="WP_039457623.1">
    <property type="nucleotide sequence ID" value="NZ_JWLZ01000023.1"/>
</dbReference>
<dbReference type="PANTHER" id="PTHR10925">
    <property type="entry name" value="N-ACETYLTRANSFERASE 10"/>
    <property type="match status" value="1"/>
</dbReference>
<feature type="binding site" evidence="9">
    <location>
        <begin position="493"/>
        <end position="495"/>
    </location>
    <ligand>
        <name>acetyl-CoA</name>
        <dbReference type="ChEBI" id="CHEBI:57288"/>
    </ligand>
</feature>
<feature type="domain" description="N-acetyltransferase" evidence="10">
    <location>
        <begin position="381"/>
        <end position="567"/>
    </location>
</feature>
<comment type="function">
    <text evidence="9">Catalyzes the formation of N(4)-acetylcytidine (ac(4)C) at the wobble position of tRNA(Met), by using acetyl-CoA as an acetyl donor and ATP (or GTP).</text>
</comment>
<keyword evidence="6 9" id="KW-0067">ATP-binding</keyword>
<keyword evidence="2 9" id="KW-0820">tRNA-binding</keyword>
<dbReference type="InterPro" id="IPR024914">
    <property type="entry name" value="tRNA_acetyltr_TmcA"/>
</dbReference>
<dbReference type="CDD" id="cd04301">
    <property type="entry name" value="NAT_SF"/>
    <property type="match status" value="1"/>
</dbReference>
<keyword evidence="8 9" id="KW-0012">Acyltransferase</keyword>
<dbReference type="GO" id="GO:0000049">
    <property type="term" value="F:tRNA binding"/>
    <property type="evidence" value="ECO:0007669"/>
    <property type="project" value="UniProtKB-UniRule"/>
</dbReference>
<proteinExistence type="inferred from homology"/>
<evidence type="ECO:0000313" key="12">
    <source>
        <dbReference type="EMBL" id="KHT65139.1"/>
    </source>
</evidence>
<protein>
    <recommendedName>
        <fullName evidence="9">tRNA(Met) cytidine acetyltransferase TmcA</fullName>
        <ecNumber evidence="9">2.3.1.193</ecNumber>
    </recommendedName>
</protein>
<dbReference type="Gene3D" id="1.20.120.890">
    <property type="entry name" value="tRNA(Met) cytidine acetyltransferase, tail domain"/>
    <property type="match status" value="1"/>
</dbReference>
<dbReference type="GO" id="GO:1990883">
    <property type="term" value="F:18S rRNA cytidine N-acetyltransferase activity"/>
    <property type="evidence" value="ECO:0007669"/>
    <property type="project" value="TreeGrafter"/>
</dbReference>
<dbReference type="GO" id="GO:0051392">
    <property type="term" value="F:tRNA cytidine N4-acetyltransferase activity"/>
    <property type="evidence" value="ECO:0007669"/>
    <property type="project" value="UniProtKB-UniRule"/>
</dbReference>
<dbReference type="Gene3D" id="3.40.50.300">
    <property type="entry name" value="P-loop containing nucleotide triphosphate hydrolases"/>
    <property type="match status" value="1"/>
</dbReference>
<comment type="subcellular location">
    <subcellularLocation>
        <location evidence="9">Cytoplasm</location>
    </subcellularLocation>
</comment>
<gene>
    <name evidence="9" type="primary">tmcA</name>
    <name evidence="12" type="ORF">RJ45_02655</name>
</gene>
<sequence>MSQLSQFCRTLSSIAASQNIRFLVVAKGNKEWALEVSDAFYLIYPNRLFCGEPLQSENPSIPFKKAKQWLGRECQMLTVNGHRGVDAQALGALSGTVVGGGILLLLLPNDWFEQCDSNFDRRLCQLLQQPGVIMLEAGAALPPLPRSHETDIIKPSHGGVADPQSASTCGAPLRFGAVTSCQVGAVEAVRRVVTGHRKRPLVLTADRGRGKSAALGLAAASLLAEREIKIVVTAPSYLASQTVFRHVAEQFGLEFTDQKRLEVGKGSIVFVAPDVLLSELPSADFVMVDEAAAIPAPVLTALLGEFNRIAFSSTVHGYEGTGRGFAVKFRQQLDTVMPQWRAFEMQQAIRWADHDPLEKWIFNALLLDAEVSCEGLDPKTADYELLDKAQLLDSPNLLSSLFGLLINAHYQTSPADLVNLLDDDSLHIWVCRNSDRVLGCCLIVDEGGFTDELARQIQLGTRRPRGHLLAQSLAAHVGILEAAVQHSGRVLRIAVHPDFQQQGIGQKLLACVRQWGQARYDFLGTSFGYVPELLNFWRRAGYQAVRLGLQKDASSGYPSLLCVQPLGHSSRQWFPKARVFFSAGLLANACEAFSDMPAAELLPLLVDALSCQGGGAPLASDWVDEQLSIYCQGGLGYELVLPALQQYLLQRLANAERPSELATFSLPVAKVIQRQSWHQIVQCYQLAGRKEAEQRLRAVIRADIQKNFIARSES</sequence>
<dbReference type="SUPFAM" id="SSF52540">
    <property type="entry name" value="P-loop containing nucleoside triphosphate hydrolases"/>
    <property type="match status" value="1"/>
</dbReference>
<evidence type="ECO:0000256" key="4">
    <source>
        <dbReference type="ARBA" id="ARBA00022694"/>
    </source>
</evidence>
<reference evidence="12 13" key="1">
    <citation type="submission" date="2014-12" db="EMBL/GenBank/DDBJ databases">
        <title>Genome sequencing of Photobacterium gaetbulicola AD005a.</title>
        <authorList>
            <person name="Adrian T.G.S."/>
            <person name="Chan K.G."/>
        </authorList>
    </citation>
    <scope>NUCLEOTIDE SEQUENCE [LARGE SCALE GENOMIC DNA]</scope>
    <source>
        <strain evidence="12 13">AD005a</strain>
    </source>
</reference>
<evidence type="ECO:0000256" key="6">
    <source>
        <dbReference type="ARBA" id="ARBA00022840"/>
    </source>
</evidence>
<dbReference type="Pfam" id="PF05127">
    <property type="entry name" value="NAT10_TcmA_helicase"/>
    <property type="match status" value="1"/>
</dbReference>
<dbReference type="Gene3D" id="3.40.630.30">
    <property type="match status" value="1"/>
</dbReference>
<dbReference type="InterPro" id="IPR027417">
    <property type="entry name" value="P-loop_NTPase"/>
</dbReference>
<dbReference type="PROSITE" id="PS51192">
    <property type="entry name" value="HELICASE_ATP_BIND_1"/>
    <property type="match status" value="1"/>
</dbReference>
<feature type="binding site" evidence="9">
    <location>
        <position position="350"/>
    </location>
    <ligand>
        <name>ATP</name>
        <dbReference type="ChEBI" id="CHEBI:30616"/>
    </ligand>
</feature>
<evidence type="ECO:0000256" key="7">
    <source>
        <dbReference type="ARBA" id="ARBA00022884"/>
    </source>
</evidence>
<dbReference type="Pfam" id="PF13718">
    <property type="entry name" value="GNAT_acetyltr_2"/>
    <property type="match status" value="1"/>
</dbReference>
<keyword evidence="4 9" id="KW-0819">tRNA processing</keyword>
<comment type="similarity">
    <text evidence="9">Belongs to the TmcA family.</text>
</comment>
<dbReference type="InterPro" id="IPR038321">
    <property type="entry name" value="TmcA_C_sf"/>
</dbReference>
<comment type="caution">
    <text evidence="9">Lacks conserved residue(s) required for the propagation of feature annotation.</text>
</comment>
<name>A0A0B9G974_9GAMM</name>
<evidence type="ECO:0000256" key="5">
    <source>
        <dbReference type="ARBA" id="ARBA00022741"/>
    </source>
</evidence>
<dbReference type="InterPro" id="IPR032672">
    <property type="entry name" value="TmcA/NAT10/Kre33"/>
</dbReference>
<dbReference type="GO" id="GO:0005524">
    <property type="term" value="F:ATP binding"/>
    <property type="evidence" value="ECO:0007669"/>
    <property type="project" value="UniProtKB-UniRule"/>
</dbReference>
<dbReference type="PANTHER" id="PTHR10925:SF5">
    <property type="entry name" value="RNA CYTIDINE ACETYLTRANSFERASE"/>
    <property type="match status" value="1"/>
</dbReference>
<accession>A0A0B9G974</accession>
<organism evidence="12 13">
    <name type="scientific">Photobacterium gaetbulicola</name>
    <dbReference type="NCBI Taxonomy" id="1295392"/>
    <lineage>
        <taxon>Bacteria</taxon>
        <taxon>Pseudomonadati</taxon>
        <taxon>Pseudomonadota</taxon>
        <taxon>Gammaproteobacteria</taxon>
        <taxon>Vibrionales</taxon>
        <taxon>Vibrionaceae</taxon>
        <taxon>Photobacterium</taxon>
    </lineage>
</organism>
<feature type="binding site" evidence="9">
    <location>
        <position position="532"/>
    </location>
    <ligand>
        <name>acetyl-CoA</name>
        <dbReference type="ChEBI" id="CHEBI:57288"/>
    </ligand>
</feature>
<evidence type="ECO:0000256" key="8">
    <source>
        <dbReference type="ARBA" id="ARBA00023315"/>
    </source>
</evidence>
<dbReference type="GO" id="GO:0005737">
    <property type="term" value="C:cytoplasm"/>
    <property type="evidence" value="ECO:0007669"/>
    <property type="project" value="UniProtKB-SubCell"/>
</dbReference>
<dbReference type="InterPro" id="IPR007807">
    <property type="entry name" value="TcmA/NAT10_helicase"/>
</dbReference>
<dbReference type="GO" id="GO:0051391">
    <property type="term" value="P:tRNA acetylation"/>
    <property type="evidence" value="ECO:0007669"/>
    <property type="project" value="UniProtKB-UniRule"/>
</dbReference>
<dbReference type="SMART" id="SM00487">
    <property type="entry name" value="DEXDc"/>
    <property type="match status" value="1"/>
</dbReference>
<evidence type="ECO:0000259" key="10">
    <source>
        <dbReference type="PROSITE" id="PS51186"/>
    </source>
</evidence>
<feature type="binding site" evidence="9">
    <location>
        <position position="539"/>
    </location>
    <ligand>
        <name>acetyl-CoA</name>
        <dbReference type="ChEBI" id="CHEBI:57288"/>
    </ligand>
</feature>
<keyword evidence="5 9" id="KW-0547">Nucleotide-binding</keyword>
<dbReference type="GO" id="GO:1904812">
    <property type="term" value="P:rRNA acetylation involved in maturation of SSU-rRNA"/>
    <property type="evidence" value="ECO:0007669"/>
    <property type="project" value="TreeGrafter"/>
</dbReference>
<comment type="catalytic activity">
    <reaction evidence="9">
        <text>cytidine(34) in elongator tRNA(Met) + acetyl-CoA + ATP + H2O = N(4)-acetylcytidine(34) in elongator tRNA(Met) + ADP + phosphate + CoA + H(+)</text>
        <dbReference type="Rhea" id="RHEA:43788"/>
        <dbReference type="Rhea" id="RHEA-COMP:10693"/>
        <dbReference type="Rhea" id="RHEA-COMP:10694"/>
        <dbReference type="ChEBI" id="CHEBI:15377"/>
        <dbReference type="ChEBI" id="CHEBI:15378"/>
        <dbReference type="ChEBI" id="CHEBI:30616"/>
        <dbReference type="ChEBI" id="CHEBI:43474"/>
        <dbReference type="ChEBI" id="CHEBI:57287"/>
        <dbReference type="ChEBI" id="CHEBI:57288"/>
        <dbReference type="ChEBI" id="CHEBI:74900"/>
        <dbReference type="ChEBI" id="CHEBI:82748"/>
        <dbReference type="ChEBI" id="CHEBI:456216"/>
        <dbReference type="EC" id="2.3.1.193"/>
    </reaction>
</comment>
<feature type="binding site" evidence="9">
    <location>
        <begin position="176"/>
        <end position="177"/>
    </location>
    <ligand>
        <name>ATP</name>
        <dbReference type="ChEBI" id="CHEBI:30616"/>
    </ligand>
</feature>
<keyword evidence="3 9" id="KW-0808">Transferase</keyword>
<dbReference type="GO" id="GO:0002101">
    <property type="term" value="P:tRNA wobble cytosine modification"/>
    <property type="evidence" value="ECO:0007669"/>
    <property type="project" value="UniProtKB-UniRule"/>
</dbReference>
<dbReference type="InterPro" id="IPR000182">
    <property type="entry name" value="GNAT_dom"/>
</dbReference>
<evidence type="ECO:0000313" key="13">
    <source>
        <dbReference type="Proteomes" id="UP000031278"/>
    </source>
</evidence>
<evidence type="ECO:0000256" key="9">
    <source>
        <dbReference type="HAMAP-Rule" id="MF_01886"/>
    </source>
</evidence>
<dbReference type="HAMAP" id="MF_01886">
    <property type="entry name" value="tRNA_acetyltr_TmcA"/>
    <property type="match status" value="1"/>
</dbReference>
<keyword evidence="1 9" id="KW-0963">Cytoplasm</keyword>
<evidence type="ECO:0000259" key="11">
    <source>
        <dbReference type="PROSITE" id="PS51192"/>
    </source>
</evidence>
<keyword evidence="7 9" id="KW-0694">RNA-binding</keyword>
<dbReference type="Pfam" id="PF08351">
    <property type="entry name" value="TmcA_N"/>
    <property type="match status" value="1"/>
</dbReference>
<dbReference type="PROSITE" id="PS51186">
    <property type="entry name" value="GNAT"/>
    <property type="match status" value="1"/>
</dbReference>
<evidence type="ECO:0000256" key="1">
    <source>
        <dbReference type="ARBA" id="ARBA00022490"/>
    </source>
</evidence>